<dbReference type="InterPro" id="IPR000524">
    <property type="entry name" value="Tscrpt_reg_HTH_GntR"/>
</dbReference>
<organism evidence="7 8">
    <name type="scientific">Clostridium omnivorum</name>
    <dbReference type="NCBI Taxonomy" id="1604902"/>
    <lineage>
        <taxon>Bacteria</taxon>
        <taxon>Bacillati</taxon>
        <taxon>Bacillota</taxon>
        <taxon>Clostridia</taxon>
        <taxon>Eubacteriales</taxon>
        <taxon>Clostridiaceae</taxon>
        <taxon>Clostridium</taxon>
    </lineage>
</organism>
<dbReference type="SUPFAM" id="SSF46785">
    <property type="entry name" value="Winged helix' DNA-binding domain"/>
    <property type="match status" value="1"/>
</dbReference>
<gene>
    <name evidence="7" type="ORF">bsdE14_22070</name>
</gene>
<dbReference type="RefSeq" id="WP_264850077.1">
    <property type="nucleotide sequence ID" value="NZ_BRXR01000001.1"/>
</dbReference>
<dbReference type="InterPro" id="IPR004839">
    <property type="entry name" value="Aminotransferase_I/II_large"/>
</dbReference>
<feature type="domain" description="HTH gntR-type" evidence="6">
    <location>
        <begin position="14"/>
        <end position="82"/>
    </location>
</feature>
<sequence length="476" mass="54697">MVSFTPLLDNTMEKPIYYQLYEYIKNEIISGKIKSDTRLPSLRKLSKYLSLSKNTVEAAYQQLYAEGYIESVPKIGYKVVDIKSDLYKMQNSSSRGIISYEKTPAVRSYKYDFTPKNTDKTCFDIAVWKKLFNSALNEEGTNFFSYGDPQGDYELREEIAKYIYENRGANCHPSQIVLGAGTQYCLSFLCQMLRPNYDTVGMEDPGSDKFRFIFERHQFEVKPIAVHDQGIDIKQLEESKSKIVFVTPSNQYPKSIVMSVSNRLQLLNWAECNDGIIIEDDYDSEMRFAGKPVPSLKSLDSGDKVIYLGSFSKVLLPAVRVSYMVLPKWLLELYLEKFSLYEQTTSIFNQKALARFMKEGHLQSHVRKIRRHYQNKYNTITKAIQTHMADNVKLISTSAGLRVILELKTDLSEAEVIKMARGAGIDIWPISKYYMGHNSTEESGKVVVILSYRGIPIEHIEEAIIALKKAWFDNFN</sequence>
<dbReference type="PANTHER" id="PTHR46577:SF1">
    <property type="entry name" value="HTH-TYPE TRANSCRIPTIONAL REGULATORY PROTEIN GABR"/>
    <property type="match status" value="1"/>
</dbReference>
<dbReference type="Pfam" id="PF00392">
    <property type="entry name" value="GntR"/>
    <property type="match status" value="1"/>
</dbReference>
<evidence type="ECO:0000256" key="3">
    <source>
        <dbReference type="ARBA" id="ARBA00023015"/>
    </source>
</evidence>
<evidence type="ECO:0000313" key="8">
    <source>
        <dbReference type="Proteomes" id="UP001208567"/>
    </source>
</evidence>
<dbReference type="Gene3D" id="3.40.640.10">
    <property type="entry name" value="Type I PLP-dependent aspartate aminotransferase-like (Major domain)"/>
    <property type="match status" value="1"/>
</dbReference>
<comment type="similarity">
    <text evidence="1">In the C-terminal section; belongs to the class-I pyridoxal-phosphate-dependent aminotransferase family.</text>
</comment>
<keyword evidence="2" id="KW-0663">Pyridoxal phosphate</keyword>
<dbReference type="InterPro" id="IPR036390">
    <property type="entry name" value="WH_DNA-bd_sf"/>
</dbReference>
<evidence type="ECO:0000256" key="4">
    <source>
        <dbReference type="ARBA" id="ARBA00023125"/>
    </source>
</evidence>
<evidence type="ECO:0000256" key="1">
    <source>
        <dbReference type="ARBA" id="ARBA00005384"/>
    </source>
</evidence>
<protein>
    <submittedName>
        <fullName evidence="7">GntR family transcriptional regulator</fullName>
    </submittedName>
</protein>
<evidence type="ECO:0000259" key="6">
    <source>
        <dbReference type="PROSITE" id="PS50949"/>
    </source>
</evidence>
<dbReference type="PANTHER" id="PTHR46577">
    <property type="entry name" value="HTH-TYPE TRANSCRIPTIONAL REGULATORY PROTEIN GABR"/>
    <property type="match status" value="1"/>
</dbReference>
<keyword evidence="5" id="KW-0804">Transcription</keyword>
<dbReference type="CDD" id="cd07377">
    <property type="entry name" value="WHTH_GntR"/>
    <property type="match status" value="1"/>
</dbReference>
<reference evidence="7 8" key="1">
    <citation type="journal article" date="2024" name="Int. J. Syst. Evol. Microbiol.">
        <title>Clostridium omnivorum sp. nov., isolated from anoxic soil under the treatment of reductive soil disinfestation.</title>
        <authorList>
            <person name="Ueki A."/>
            <person name="Tonouchi A."/>
            <person name="Kaku N."/>
            <person name="Honma S."/>
            <person name="Ueki K."/>
        </authorList>
    </citation>
    <scope>NUCLEOTIDE SEQUENCE [LARGE SCALE GENOMIC DNA]</scope>
    <source>
        <strain evidence="7 8">E14</strain>
    </source>
</reference>
<dbReference type="Proteomes" id="UP001208567">
    <property type="component" value="Unassembled WGS sequence"/>
</dbReference>
<evidence type="ECO:0000256" key="2">
    <source>
        <dbReference type="ARBA" id="ARBA00022898"/>
    </source>
</evidence>
<keyword evidence="4" id="KW-0238">DNA-binding</keyword>
<comment type="caution">
    <text evidence="7">The sequence shown here is derived from an EMBL/GenBank/DDBJ whole genome shotgun (WGS) entry which is preliminary data.</text>
</comment>
<dbReference type="Pfam" id="PF00155">
    <property type="entry name" value="Aminotran_1_2"/>
    <property type="match status" value="1"/>
</dbReference>
<accession>A0ABQ5N6G8</accession>
<dbReference type="InterPro" id="IPR051446">
    <property type="entry name" value="HTH_trans_reg/aminotransferase"/>
</dbReference>
<dbReference type="Gene3D" id="1.10.10.10">
    <property type="entry name" value="Winged helix-like DNA-binding domain superfamily/Winged helix DNA-binding domain"/>
    <property type="match status" value="1"/>
</dbReference>
<dbReference type="CDD" id="cd00609">
    <property type="entry name" value="AAT_like"/>
    <property type="match status" value="1"/>
</dbReference>
<evidence type="ECO:0000256" key="5">
    <source>
        <dbReference type="ARBA" id="ARBA00023163"/>
    </source>
</evidence>
<proteinExistence type="inferred from homology"/>
<evidence type="ECO:0000313" key="7">
    <source>
        <dbReference type="EMBL" id="GLC30797.1"/>
    </source>
</evidence>
<dbReference type="InterPro" id="IPR036388">
    <property type="entry name" value="WH-like_DNA-bd_sf"/>
</dbReference>
<keyword evidence="3" id="KW-0805">Transcription regulation</keyword>
<dbReference type="InterPro" id="IPR015424">
    <property type="entry name" value="PyrdxlP-dep_Trfase"/>
</dbReference>
<dbReference type="InterPro" id="IPR015421">
    <property type="entry name" value="PyrdxlP-dep_Trfase_major"/>
</dbReference>
<dbReference type="EMBL" id="BRXR01000001">
    <property type="protein sequence ID" value="GLC30797.1"/>
    <property type="molecule type" value="Genomic_DNA"/>
</dbReference>
<dbReference type="SUPFAM" id="SSF53383">
    <property type="entry name" value="PLP-dependent transferases"/>
    <property type="match status" value="1"/>
</dbReference>
<keyword evidence="8" id="KW-1185">Reference proteome</keyword>
<dbReference type="PROSITE" id="PS50949">
    <property type="entry name" value="HTH_GNTR"/>
    <property type="match status" value="1"/>
</dbReference>
<name>A0ABQ5N6G8_9CLOT</name>
<dbReference type="SMART" id="SM00345">
    <property type="entry name" value="HTH_GNTR"/>
    <property type="match status" value="1"/>
</dbReference>